<dbReference type="InParanoid" id="A0A371RI08"/>
<comment type="caution">
    <text evidence="1">The sequence shown here is derived from an EMBL/GenBank/DDBJ whole genome shotgun (WGS) entry which is preliminary data.</text>
</comment>
<organism evidence="1 2">
    <name type="scientific">Parvularcula marina</name>
    <dbReference type="NCBI Taxonomy" id="2292771"/>
    <lineage>
        <taxon>Bacteria</taxon>
        <taxon>Pseudomonadati</taxon>
        <taxon>Pseudomonadota</taxon>
        <taxon>Alphaproteobacteria</taxon>
        <taxon>Parvularculales</taxon>
        <taxon>Parvularculaceae</taxon>
        <taxon>Parvularcula</taxon>
    </lineage>
</organism>
<protein>
    <recommendedName>
        <fullName evidence="3">DUF3108 domain-containing protein</fullName>
    </recommendedName>
</protein>
<reference evidence="1 2" key="1">
    <citation type="submission" date="2018-08" db="EMBL/GenBank/DDBJ databases">
        <title>Parvularcula sp. SM1705, isolated from surface water of the South Sea China.</title>
        <authorList>
            <person name="Sun L."/>
        </authorList>
    </citation>
    <scope>NUCLEOTIDE SEQUENCE [LARGE SCALE GENOMIC DNA]</scope>
    <source>
        <strain evidence="1 2">SM1705</strain>
    </source>
</reference>
<name>A0A371RI08_9PROT</name>
<dbReference type="EMBL" id="QUQO01000001">
    <property type="protein sequence ID" value="RFB05070.1"/>
    <property type="molecule type" value="Genomic_DNA"/>
</dbReference>
<dbReference type="InterPro" id="IPR021457">
    <property type="entry name" value="DUF3108"/>
</dbReference>
<evidence type="ECO:0000313" key="2">
    <source>
        <dbReference type="Proteomes" id="UP000264589"/>
    </source>
</evidence>
<dbReference type="Pfam" id="PF11306">
    <property type="entry name" value="DUF3108"/>
    <property type="match status" value="1"/>
</dbReference>
<gene>
    <name evidence="1" type="ORF">DX908_07065</name>
</gene>
<dbReference type="AlphaFoldDB" id="A0A371RI08"/>
<evidence type="ECO:0000313" key="1">
    <source>
        <dbReference type="EMBL" id="RFB05070.1"/>
    </source>
</evidence>
<proteinExistence type="predicted"/>
<accession>A0A371RI08</accession>
<evidence type="ECO:0008006" key="3">
    <source>
        <dbReference type="Google" id="ProtNLM"/>
    </source>
</evidence>
<keyword evidence="2" id="KW-1185">Reference proteome</keyword>
<dbReference type="Proteomes" id="UP000264589">
    <property type="component" value="Unassembled WGS sequence"/>
</dbReference>
<sequence>MLVAGFGSMVKAEELSFAREFVPVGKAVFQLVQEDEVRGQMTYSTRFEDGLYVIDETTVMRPDIQETGTIILDAESFLPRREIIDGDFSGSIIDADLSFSNGTVTGEYRLKRPGDLEKRVVPFEKEAPEGLLSRASLFGLAAALPLNEGHRFTFPWFSSLSGAIEEVTLEVTGRVSVAIPAGEAEAFRIEVQNVTPENVIYVSVDTREVLRIDVPSLDMRFERLSPDTE</sequence>